<gene>
    <name evidence="2" type="ORF">GCM10023191_024350</name>
</gene>
<proteinExistence type="predicted"/>
<evidence type="ECO:0000256" key="1">
    <source>
        <dbReference type="SAM" id="MobiDB-lite"/>
    </source>
</evidence>
<evidence type="ECO:0000313" key="3">
    <source>
        <dbReference type="Proteomes" id="UP001500503"/>
    </source>
</evidence>
<name>A0ABP8PPQ0_9ACTN</name>
<organism evidence="2 3">
    <name type="scientific">Actinoallomurus oryzae</name>
    <dbReference type="NCBI Taxonomy" id="502180"/>
    <lineage>
        <taxon>Bacteria</taxon>
        <taxon>Bacillati</taxon>
        <taxon>Actinomycetota</taxon>
        <taxon>Actinomycetes</taxon>
        <taxon>Streptosporangiales</taxon>
        <taxon>Thermomonosporaceae</taxon>
        <taxon>Actinoallomurus</taxon>
    </lineage>
</organism>
<accession>A0ABP8PPQ0</accession>
<reference evidence="3" key="1">
    <citation type="journal article" date="2019" name="Int. J. Syst. Evol. Microbiol.">
        <title>The Global Catalogue of Microorganisms (GCM) 10K type strain sequencing project: providing services to taxonomists for standard genome sequencing and annotation.</title>
        <authorList>
            <consortium name="The Broad Institute Genomics Platform"/>
            <consortium name="The Broad Institute Genome Sequencing Center for Infectious Disease"/>
            <person name="Wu L."/>
            <person name="Ma J."/>
        </authorList>
    </citation>
    <scope>NUCLEOTIDE SEQUENCE [LARGE SCALE GENOMIC DNA]</scope>
    <source>
        <strain evidence="3">JCM 17933</strain>
    </source>
</reference>
<evidence type="ECO:0000313" key="2">
    <source>
        <dbReference type="EMBL" id="GAA4491089.1"/>
    </source>
</evidence>
<sequence>MRSAATCPGGSAADDRARRSELDERQAHLDGPDFAADRRGGHGDTLTRRSAGVEWIATRAFSGTETALSLRVRRRGSPSSAVFAANGPYLQR</sequence>
<feature type="compositionally biased region" description="Basic and acidic residues" evidence="1">
    <location>
        <begin position="13"/>
        <end position="47"/>
    </location>
</feature>
<dbReference type="Proteomes" id="UP001500503">
    <property type="component" value="Unassembled WGS sequence"/>
</dbReference>
<keyword evidence="3" id="KW-1185">Reference proteome</keyword>
<protein>
    <submittedName>
        <fullName evidence="2">Uncharacterized protein</fullName>
    </submittedName>
</protein>
<dbReference type="EMBL" id="BAABHF010000016">
    <property type="protein sequence ID" value="GAA4491089.1"/>
    <property type="molecule type" value="Genomic_DNA"/>
</dbReference>
<comment type="caution">
    <text evidence="2">The sequence shown here is derived from an EMBL/GenBank/DDBJ whole genome shotgun (WGS) entry which is preliminary data.</text>
</comment>
<feature type="region of interest" description="Disordered" evidence="1">
    <location>
        <begin position="1"/>
        <end position="49"/>
    </location>
</feature>